<dbReference type="AlphaFoldDB" id="A0A221KEI1"/>
<dbReference type="PANTHER" id="PTHR34388:SF1">
    <property type="entry name" value="DNA POLYMERASE III SUBUNIT DELTA"/>
    <property type="match status" value="1"/>
</dbReference>
<evidence type="ECO:0000256" key="5">
    <source>
        <dbReference type="ARBA" id="ARBA00022705"/>
    </source>
</evidence>
<evidence type="ECO:0000313" key="11">
    <source>
        <dbReference type="Proteomes" id="UP000199729"/>
    </source>
</evidence>
<dbReference type="GO" id="GO:0009360">
    <property type="term" value="C:DNA polymerase III complex"/>
    <property type="evidence" value="ECO:0007669"/>
    <property type="project" value="InterPro"/>
</dbReference>
<keyword evidence="11" id="KW-1185">Reference proteome</keyword>
<keyword evidence="6" id="KW-0239">DNA-directed DNA polymerase</keyword>
<keyword evidence="4" id="KW-0548">Nucleotidyltransferase</keyword>
<dbReference type="EMBL" id="CP022423">
    <property type="protein sequence ID" value="ASM77213.1"/>
    <property type="molecule type" value="Genomic_DNA"/>
</dbReference>
<evidence type="ECO:0000256" key="6">
    <source>
        <dbReference type="ARBA" id="ARBA00022932"/>
    </source>
</evidence>
<dbReference type="GO" id="GO:0003887">
    <property type="term" value="F:DNA-directed DNA polymerase activity"/>
    <property type="evidence" value="ECO:0007669"/>
    <property type="project" value="UniProtKB-KW"/>
</dbReference>
<dbReference type="GO" id="GO:0006261">
    <property type="term" value="P:DNA-templated DNA replication"/>
    <property type="evidence" value="ECO:0007669"/>
    <property type="project" value="TreeGrafter"/>
</dbReference>
<sequence>MTLRADQLAAHVQRHGLMALYVLTGDEPLQQQEAGDLLRAAARQAGFSERQTFTLSGVHQDWSSVLGAAHSMGLFAEQQLIEIRLPGGKPSKPGVTALQQYASQLGDGLVTLIYLPRLDRQQQQSDWFKALEGVGVVVHCDPLERHQLPAWIAQRLAAQGQHLPPGEEGQHAMAFFADRVEGNLLAAHQELQKLALLHPPGVLRFEDIQSAVLNVARFSLPQLSTAVLSGATGRALRVLDGLLAEGESLVLIHWTLAEDVRALKRCTQAMASGRPVPVALREARVWGERERLFERVLPGLEEARLLPLIYAAQVCDGLIKGLRHPDWPGDAHDGLRRLTLMSLDLVRTALAPRRGESSPPHRRMALRA</sequence>
<reference evidence="10 11" key="1">
    <citation type="submission" date="2017-07" db="EMBL/GenBank/DDBJ databases">
        <title>Complete Genome Sequence of the cosmetic ferment Vitreoscilla filiformis (ATCC15551).</title>
        <authorList>
            <person name="Contreras S."/>
            <person name="Sagory-Zalkind P."/>
            <person name="Blanquart H."/>
            <person name="Iltis A."/>
            <person name="Morand S.C."/>
        </authorList>
    </citation>
    <scope>NUCLEOTIDE SEQUENCE [LARGE SCALE GENOMIC DNA]</scope>
    <source>
        <strain evidence="10 11">ATCC 15551</strain>
    </source>
</reference>
<dbReference type="SUPFAM" id="SSF48019">
    <property type="entry name" value="post-AAA+ oligomerization domain-like"/>
    <property type="match status" value="1"/>
</dbReference>
<dbReference type="Pfam" id="PF06144">
    <property type="entry name" value="DNA_pol3_delta"/>
    <property type="match status" value="1"/>
</dbReference>
<dbReference type="InterPro" id="IPR010372">
    <property type="entry name" value="DNA_pol3_delta_N"/>
</dbReference>
<feature type="domain" description="DNA polymerase III delta N-terminal" evidence="9">
    <location>
        <begin position="21"/>
        <end position="140"/>
    </location>
</feature>
<evidence type="ECO:0000256" key="8">
    <source>
        <dbReference type="ARBA" id="ARBA00049244"/>
    </source>
</evidence>
<dbReference type="SUPFAM" id="SSF52540">
    <property type="entry name" value="P-loop containing nucleoside triphosphate hydrolases"/>
    <property type="match status" value="1"/>
</dbReference>
<evidence type="ECO:0000256" key="1">
    <source>
        <dbReference type="ARBA" id="ARBA00012417"/>
    </source>
</evidence>
<accession>A0A221KEI1</accession>
<dbReference type="Proteomes" id="UP000199729">
    <property type="component" value="Chromosome"/>
</dbReference>
<evidence type="ECO:0000256" key="2">
    <source>
        <dbReference type="ARBA" id="ARBA00017703"/>
    </source>
</evidence>
<dbReference type="OrthoDB" id="9770982at2"/>
<protein>
    <recommendedName>
        <fullName evidence="2">DNA polymerase III subunit delta</fullName>
        <ecNumber evidence="1">2.7.7.7</ecNumber>
    </recommendedName>
</protein>
<dbReference type="InterPro" id="IPR027417">
    <property type="entry name" value="P-loop_NTPase"/>
</dbReference>
<dbReference type="Gene3D" id="1.20.272.10">
    <property type="match status" value="1"/>
</dbReference>
<gene>
    <name evidence="10" type="ORF">VITFI_CDS1435</name>
</gene>
<keyword evidence="3" id="KW-0808">Transferase</keyword>
<organism evidence="10 11">
    <name type="scientific">Vitreoscilla filiformis</name>
    <dbReference type="NCBI Taxonomy" id="63"/>
    <lineage>
        <taxon>Bacteria</taxon>
        <taxon>Pseudomonadati</taxon>
        <taxon>Pseudomonadota</taxon>
        <taxon>Betaproteobacteria</taxon>
        <taxon>Neisseriales</taxon>
        <taxon>Neisseriaceae</taxon>
        <taxon>Vitreoscilla</taxon>
    </lineage>
</organism>
<evidence type="ECO:0000259" key="9">
    <source>
        <dbReference type="Pfam" id="PF06144"/>
    </source>
</evidence>
<keyword evidence="5" id="KW-0235">DNA replication</keyword>
<evidence type="ECO:0000256" key="4">
    <source>
        <dbReference type="ARBA" id="ARBA00022695"/>
    </source>
</evidence>
<comment type="catalytic activity">
    <reaction evidence="8">
        <text>DNA(n) + a 2'-deoxyribonucleoside 5'-triphosphate = DNA(n+1) + diphosphate</text>
        <dbReference type="Rhea" id="RHEA:22508"/>
        <dbReference type="Rhea" id="RHEA-COMP:17339"/>
        <dbReference type="Rhea" id="RHEA-COMP:17340"/>
        <dbReference type="ChEBI" id="CHEBI:33019"/>
        <dbReference type="ChEBI" id="CHEBI:61560"/>
        <dbReference type="ChEBI" id="CHEBI:173112"/>
        <dbReference type="EC" id="2.7.7.7"/>
    </reaction>
</comment>
<name>A0A221KEI1_VITFI</name>
<dbReference type="GO" id="GO:0003677">
    <property type="term" value="F:DNA binding"/>
    <property type="evidence" value="ECO:0007669"/>
    <property type="project" value="InterPro"/>
</dbReference>
<dbReference type="EC" id="2.7.7.7" evidence="1"/>
<proteinExistence type="inferred from homology"/>
<dbReference type="KEGG" id="vff:VITFI_CDS1435"/>
<evidence type="ECO:0000256" key="7">
    <source>
        <dbReference type="ARBA" id="ARBA00034754"/>
    </source>
</evidence>
<dbReference type="Gene3D" id="3.40.50.300">
    <property type="entry name" value="P-loop containing nucleotide triphosphate hydrolases"/>
    <property type="match status" value="1"/>
</dbReference>
<dbReference type="PANTHER" id="PTHR34388">
    <property type="entry name" value="DNA POLYMERASE III SUBUNIT DELTA"/>
    <property type="match status" value="1"/>
</dbReference>
<evidence type="ECO:0000313" key="10">
    <source>
        <dbReference type="EMBL" id="ASM77213.1"/>
    </source>
</evidence>
<dbReference type="InterPro" id="IPR008921">
    <property type="entry name" value="DNA_pol3_clamp-load_cplx_C"/>
</dbReference>
<evidence type="ECO:0000256" key="3">
    <source>
        <dbReference type="ARBA" id="ARBA00022679"/>
    </source>
</evidence>
<comment type="similarity">
    <text evidence="7">Belongs to the DNA polymerase HolA subunit family.</text>
</comment>
<dbReference type="InterPro" id="IPR005790">
    <property type="entry name" value="DNA_polIII_delta"/>
</dbReference>
<dbReference type="RefSeq" id="WP_089416393.1">
    <property type="nucleotide sequence ID" value="NZ_CP022423.1"/>
</dbReference>
<dbReference type="NCBIfam" id="TIGR01128">
    <property type="entry name" value="holA"/>
    <property type="match status" value="1"/>
</dbReference>
<dbReference type="Gene3D" id="1.10.8.60">
    <property type="match status" value="1"/>
</dbReference>
<dbReference type="CDD" id="cd18138">
    <property type="entry name" value="HLD_clamp_pol_III_delta"/>
    <property type="match status" value="1"/>
</dbReference>